<keyword evidence="1" id="KW-0812">Transmembrane</keyword>
<keyword evidence="1" id="KW-0472">Membrane</keyword>
<dbReference type="EMBL" id="BK014889">
    <property type="protein sequence ID" value="DAD80877.1"/>
    <property type="molecule type" value="Genomic_DNA"/>
</dbReference>
<name>A0A8S5MEX8_9CAUD</name>
<accession>A0A8S5MEX8</accession>
<reference evidence="2" key="1">
    <citation type="journal article" date="2021" name="Proc. Natl. Acad. Sci. U.S.A.">
        <title>A Catalog of Tens of Thousands of Viruses from Human Metagenomes Reveals Hidden Associations with Chronic Diseases.</title>
        <authorList>
            <person name="Tisza M.J."/>
            <person name="Buck C.B."/>
        </authorList>
    </citation>
    <scope>NUCLEOTIDE SEQUENCE</scope>
    <source>
        <strain evidence="2">CtmAU6</strain>
    </source>
</reference>
<protein>
    <submittedName>
        <fullName evidence="2">Uncharacterized protein</fullName>
    </submittedName>
</protein>
<evidence type="ECO:0000256" key="1">
    <source>
        <dbReference type="SAM" id="Phobius"/>
    </source>
</evidence>
<sequence length="53" mass="6813">MTNVLYYIYLVVYLLLNRIIKINDTGFKPLLYLQWLFLVQKFRWWEEWHMMKK</sequence>
<feature type="transmembrane region" description="Helical" evidence="1">
    <location>
        <begin position="6"/>
        <end position="23"/>
    </location>
</feature>
<evidence type="ECO:0000313" key="2">
    <source>
        <dbReference type="EMBL" id="DAD80877.1"/>
    </source>
</evidence>
<keyword evidence="1" id="KW-1133">Transmembrane helix</keyword>
<proteinExistence type="predicted"/>
<organism evidence="2">
    <name type="scientific">Siphoviridae sp. ctmAU6</name>
    <dbReference type="NCBI Taxonomy" id="2826451"/>
    <lineage>
        <taxon>Viruses</taxon>
        <taxon>Duplodnaviria</taxon>
        <taxon>Heunggongvirae</taxon>
        <taxon>Uroviricota</taxon>
        <taxon>Caudoviricetes</taxon>
    </lineage>
</organism>